<evidence type="ECO:0000313" key="1">
    <source>
        <dbReference type="EMBL" id="VTR97035.1"/>
    </source>
</evidence>
<protein>
    <recommendedName>
        <fullName evidence="3">SMI1/KNR4 family protein</fullName>
    </recommendedName>
</protein>
<reference evidence="1 2" key="1">
    <citation type="submission" date="2019-05" db="EMBL/GenBank/DDBJ databases">
        <authorList>
            <consortium name="Science for Life Laboratories"/>
        </authorList>
    </citation>
    <scope>NUCLEOTIDE SEQUENCE [LARGE SCALE GENOMIC DNA]</scope>
    <source>
        <strain evidence="1">Soil9</strain>
    </source>
</reference>
<accession>A0A6P2D9K1</accession>
<keyword evidence="2" id="KW-1185">Reference proteome</keyword>
<evidence type="ECO:0008006" key="3">
    <source>
        <dbReference type="Google" id="ProtNLM"/>
    </source>
</evidence>
<dbReference type="EMBL" id="LR593886">
    <property type="protein sequence ID" value="VTR97035.1"/>
    <property type="molecule type" value="Genomic_DNA"/>
</dbReference>
<evidence type="ECO:0000313" key="2">
    <source>
        <dbReference type="Proteomes" id="UP000464178"/>
    </source>
</evidence>
<dbReference type="KEGG" id="gms:SOIL9_09220"/>
<gene>
    <name evidence="1" type="ORF">SOIL9_09220</name>
</gene>
<proteinExistence type="predicted"/>
<dbReference type="RefSeq" id="WP_232069820.1">
    <property type="nucleotide sequence ID" value="NZ_LR593886.1"/>
</dbReference>
<organism evidence="1 2">
    <name type="scientific">Gemmata massiliana</name>
    <dbReference type="NCBI Taxonomy" id="1210884"/>
    <lineage>
        <taxon>Bacteria</taxon>
        <taxon>Pseudomonadati</taxon>
        <taxon>Planctomycetota</taxon>
        <taxon>Planctomycetia</taxon>
        <taxon>Gemmatales</taxon>
        <taxon>Gemmataceae</taxon>
        <taxon>Gemmata</taxon>
    </lineage>
</organism>
<dbReference type="Proteomes" id="UP000464178">
    <property type="component" value="Chromosome"/>
</dbReference>
<name>A0A6P2D9K1_9BACT</name>
<sequence length="209" mass="23291">MTEEEWLASTDPESMEPFAETLDLNGFISSADRQLRLYVCGCCRRLGTVLPENISGPVIEVAERFADDCASQVELEEATQCYCHQEYDWLAYLLLPDLRGLAAIGNATDRAARMHPAGFESERRSQSDILRDIFGNPFRAIMFDPGWRTSTAAALAQEMYESHDFSAMPILADALQDAGCDRDDILDHCRGPGPHVRGCWVVDLVLGKE</sequence>
<dbReference type="AlphaFoldDB" id="A0A6P2D9K1"/>